<evidence type="ECO:0000259" key="1">
    <source>
        <dbReference type="Pfam" id="PF20247"/>
    </source>
</evidence>
<comment type="caution">
    <text evidence="2">The sequence shown here is derived from an EMBL/GenBank/DDBJ whole genome shotgun (WGS) entry which is preliminary data.</text>
</comment>
<dbReference type="AlphaFoldDB" id="A0A6G4QSM2"/>
<protein>
    <recommendedName>
        <fullName evidence="1">DUF6602 domain-containing protein</fullName>
    </recommendedName>
</protein>
<dbReference type="RefSeq" id="WP_165255712.1">
    <property type="nucleotide sequence ID" value="NZ_JAAKGT010000001.1"/>
</dbReference>
<dbReference type="Pfam" id="PF20247">
    <property type="entry name" value="DUF6602"/>
    <property type="match status" value="1"/>
</dbReference>
<organism evidence="2">
    <name type="scientific">Caulobacter sp. 602-2</name>
    <dbReference type="NCBI Taxonomy" id="2710887"/>
    <lineage>
        <taxon>Bacteria</taxon>
        <taxon>Pseudomonadati</taxon>
        <taxon>Pseudomonadota</taxon>
        <taxon>Alphaproteobacteria</taxon>
        <taxon>Caulobacterales</taxon>
        <taxon>Caulobacteraceae</taxon>
        <taxon>Caulobacter</taxon>
    </lineage>
</organism>
<proteinExistence type="predicted"/>
<dbReference type="EMBL" id="JAAKGT010000001">
    <property type="protein sequence ID" value="NGM48439.1"/>
    <property type="molecule type" value="Genomic_DNA"/>
</dbReference>
<feature type="domain" description="DUF6602" evidence="1">
    <location>
        <begin position="24"/>
        <end position="127"/>
    </location>
</feature>
<name>A0A6G4QSM2_9CAUL</name>
<sequence length="244" mass="26577">MSEWSLSHLLSGLHDDIQQKLATVRRTFGHPGTKGDASEAVWLELLQTYLPKRYSATTAHVVDSSGTFSEQIDVVVFDRQYSPFIFQYQGQTIIPAESVYAAFEAKQAINASQVTYAQNKVASVRRLHRTSLPIPHAGGVYPPKPLQHILGGLLTFESDWSPGLGTPLLKALADGPTDGKLDLGCVAAHGLFSCDGDGCGVLTPIAKPATAFLFELIARLQEIATVPMIDVRAYARWLEVDTQL</sequence>
<reference evidence="2" key="1">
    <citation type="submission" date="2020-02" db="EMBL/GenBank/DDBJ databases">
        <authorList>
            <person name="Gao J."/>
            <person name="Sun J."/>
        </authorList>
    </citation>
    <scope>NUCLEOTIDE SEQUENCE</scope>
    <source>
        <strain evidence="2">602-2</strain>
    </source>
</reference>
<gene>
    <name evidence="2" type="ORF">G5B46_02340</name>
</gene>
<dbReference type="CDD" id="cd21411">
    <property type="entry name" value="NucC"/>
    <property type="match status" value="1"/>
</dbReference>
<accession>A0A6G4QSM2</accession>
<evidence type="ECO:0000313" key="2">
    <source>
        <dbReference type="EMBL" id="NGM48439.1"/>
    </source>
</evidence>
<dbReference type="InterPro" id="IPR046537">
    <property type="entry name" value="DUF6602"/>
</dbReference>